<evidence type="ECO:0000259" key="5">
    <source>
        <dbReference type="Pfam" id="PF00732"/>
    </source>
</evidence>
<dbReference type="EMBL" id="JAFBEC010000006">
    <property type="protein sequence ID" value="MBM7633080.1"/>
    <property type="molecule type" value="Genomic_DNA"/>
</dbReference>
<dbReference type="GO" id="GO:0033717">
    <property type="term" value="F:gluconate 2-dehydrogenase (acceptor) activity"/>
    <property type="evidence" value="ECO:0007669"/>
    <property type="project" value="UniProtKB-EC"/>
</dbReference>
<dbReference type="EC" id="1.1.99.3" evidence="7"/>
<comment type="similarity">
    <text evidence="1">Belongs to the GMC oxidoreductase family.</text>
</comment>
<evidence type="ECO:0000256" key="1">
    <source>
        <dbReference type="ARBA" id="ARBA00010790"/>
    </source>
</evidence>
<keyword evidence="2" id="KW-0285">Flavoprotein</keyword>
<dbReference type="SUPFAM" id="SSF54373">
    <property type="entry name" value="FAD-linked reductases, C-terminal domain"/>
    <property type="match status" value="1"/>
</dbReference>
<accession>A0ABS2PCB6</accession>
<comment type="caution">
    <text evidence="7">The sequence shown here is derived from an EMBL/GenBank/DDBJ whole genome shotgun (WGS) entry which is preliminary data.</text>
</comment>
<name>A0ABS2PCB6_9BACL</name>
<dbReference type="PANTHER" id="PTHR46056">
    <property type="entry name" value="LONG-CHAIN-ALCOHOL OXIDASE"/>
    <property type="match status" value="1"/>
</dbReference>
<dbReference type="RefSeq" id="WP_204697623.1">
    <property type="nucleotide sequence ID" value="NZ_JAFBEC010000006.1"/>
</dbReference>
<reference evidence="7 8" key="1">
    <citation type="submission" date="2021-01" db="EMBL/GenBank/DDBJ databases">
        <title>Genomic Encyclopedia of Type Strains, Phase IV (KMG-IV): sequencing the most valuable type-strain genomes for metagenomic binning, comparative biology and taxonomic classification.</title>
        <authorList>
            <person name="Goeker M."/>
        </authorList>
    </citation>
    <scope>NUCLEOTIDE SEQUENCE [LARGE SCALE GENOMIC DNA]</scope>
    <source>
        <strain evidence="7 8">DSM 25540</strain>
    </source>
</reference>
<keyword evidence="4 7" id="KW-0560">Oxidoreductase</keyword>
<evidence type="ECO:0000313" key="7">
    <source>
        <dbReference type="EMBL" id="MBM7633080.1"/>
    </source>
</evidence>
<organism evidence="7 8">
    <name type="scientific">Geomicrobium sediminis</name>
    <dbReference type="NCBI Taxonomy" id="1347788"/>
    <lineage>
        <taxon>Bacteria</taxon>
        <taxon>Bacillati</taxon>
        <taxon>Bacillota</taxon>
        <taxon>Bacilli</taxon>
        <taxon>Bacillales</taxon>
        <taxon>Geomicrobium</taxon>
    </lineage>
</organism>
<dbReference type="Pfam" id="PF05199">
    <property type="entry name" value="GMC_oxred_C"/>
    <property type="match status" value="1"/>
</dbReference>
<dbReference type="Gene3D" id="3.50.50.60">
    <property type="entry name" value="FAD/NAD(P)-binding domain"/>
    <property type="match status" value="2"/>
</dbReference>
<evidence type="ECO:0000256" key="4">
    <source>
        <dbReference type="ARBA" id="ARBA00023002"/>
    </source>
</evidence>
<dbReference type="SUPFAM" id="SSF51905">
    <property type="entry name" value="FAD/NAD(P)-binding domain"/>
    <property type="match status" value="1"/>
</dbReference>
<feature type="domain" description="Glucose-methanol-choline oxidoreductase C-terminal" evidence="6">
    <location>
        <begin position="428"/>
        <end position="553"/>
    </location>
</feature>
<dbReference type="InterPro" id="IPR036188">
    <property type="entry name" value="FAD/NAD-bd_sf"/>
</dbReference>
<keyword evidence="3" id="KW-0274">FAD</keyword>
<dbReference type="Proteomes" id="UP000741863">
    <property type="component" value="Unassembled WGS sequence"/>
</dbReference>
<evidence type="ECO:0000313" key="8">
    <source>
        <dbReference type="Proteomes" id="UP000741863"/>
    </source>
</evidence>
<keyword evidence="8" id="KW-1185">Reference proteome</keyword>
<dbReference type="InterPro" id="IPR000172">
    <property type="entry name" value="GMC_OxRdtase_N"/>
</dbReference>
<proteinExistence type="inferred from homology"/>
<evidence type="ECO:0000256" key="3">
    <source>
        <dbReference type="ARBA" id="ARBA00022827"/>
    </source>
</evidence>
<evidence type="ECO:0000259" key="6">
    <source>
        <dbReference type="Pfam" id="PF05199"/>
    </source>
</evidence>
<dbReference type="InterPro" id="IPR007867">
    <property type="entry name" value="GMC_OxRtase_C"/>
</dbReference>
<sequence length="575" mass="63900">MAIELPKKQAVVVGVGWAGGIVAAELAKAGIEVLGLERGADRTPADFIMQKDEMKYALDHDLMQDLSKETVSFRNDKDMTALPMRQTGSFVLGTDLGGAGIHWNGQAPRFFPYDFEIRTHTIDRYGEDKIEEGITLQDWGITYDELEPYYTKWEKTAGISGEQNEMTPWMSEEYPTPPMKETPAIRLFKDASAELGLHPHQRPSANLSENYTNPDGKTIYQCQFCSFCERFGCDYQAKSDPLITVIPTAVDTGNFEIKTHANVREVAHEDGKAVGVYYIDGNDGQQYYQPADMVILTTYVLNNTRLMLQSGIGQPYDPETEEGVVGKHYCYQIMSGAQGMFEDKQFNLYAGAGALGGGVEDYNGDNFDHSDLDFIHGGVLSLNQTGIRPIETNPVPPDTKSWGSEFKKASTHYFYRTLSIGSQGASMPYRYNYLDLDPTYTDENGDPLLRMTYNFTDQDRKLAAHQAERSEEIMKQMGADIVTQTNQATGDYNIVPYQTTHNTGGTIMGASSETSVVNNYSQVWDCENLFVVGASTFTHNGGNNPTPTVGALAYRAAEGMLEYFENPGILVEDED</sequence>
<feature type="domain" description="Glucose-methanol-choline oxidoreductase N-terminal" evidence="5">
    <location>
        <begin position="150"/>
        <end position="317"/>
    </location>
</feature>
<gene>
    <name evidence="7" type="ORF">JOD17_002174</name>
</gene>
<protein>
    <submittedName>
        <fullName evidence="7">Gluconate 2-dehydrogenase alpha chain</fullName>
        <ecNumber evidence="7">1.1.99.3</ecNumber>
    </submittedName>
</protein>
<dbReference type="PANTHER" id="PTHR46056:SF12">
    <property type="entry name" value="LONG-CHAIN-ALCOHOL OXIDASE"/>
    <property type="match status" value="1"/>
</dbReference>
<evidence type="ECO:0000256" key="2">
    <source>
        <dbReference type="ARBA" id="ARBA00022630"/>
    </source>
</evidence>
<dbReference type="Pfam" id="PF00732">
    <property type="entry name" value="GMC_oxred_N"/>
    <property type="match status" value="1"/>
</dbReference>